<evidence type="ECO:0000313" key="6">
    <source>
        <dbReference type="Proteomes" id="UP000184016"/>
    </source>
</evidence>
<dbReference type="PANTHER" id="PTHR43767">
    <property type="entry name" value="LONG-CHAIN-FATTY-ACID--COA LIGASE"/>
    <property type="match status" value="1"/>
</dbReference>
<feature type="domain" description="AMP-dependent synthetase/ligase" evidence="3">
    <location>
        <begin position="20"/>
        <end position="389"/>
    </location>
</feature>
<dbReference type="Pfam" id="PF13193">
    <property type="entry name" value="AMP-binding_C"/>
    <property type="match status" value="1"/>
</dbReference>
<dbReference type="Pfam" id="PF00501">
    <property type="entry name" value="AMP-binding"/>
    <property type="match status" value="1"/>
</dbReference>
<dbReference type="Proteomes" id="UP000184016">
    <property type="component" value="Unassembled WGS sequence"/>
</dbReference>
<dbReference type="RefSeq" id="WP_072873542.1">
    <property type="nucleotide sequence ID" value="NZ_FRAF01000007.1"/>
</dbReference>
<organism evidence="5 6">
    <name type="scientific">Alicyclobacillus tolerans</name>
    <dbReference type="NCBI Taxonomy" id="90970"/>
    <lineage>
        <taxon>Bacteria</taxon>
        <taxon>Bacillati</taxon>
        <taxon>Bacillota</taxon>
        <taxon>Bacilli</taxon>
        <taxon>Bacillales</taxon>
        <taxon>Alicyclobacillaceae</taxon>
        <taxon>Alicyclobacillus</taxon>
    </lineage>
</organism>
<dbReference type="AlphaFoldDB" id="A0A1M6P4B2"/>
<feature type="domain" description="AMP-binding enzyme C-terminal" evidence="4">
    <location>
        <begin position="439"/>
        <end position="514"/>
    </location>
</feature>
<reference evidence="6" key="1">
    <citation type="submission" date="2016-11" db="EMBL/GenBank/DDBJ databases">
        <authorList>
            <person name="Varghese N."/>
            <person name="Submissions S."/>
        </authorList>
    </citation>
    <scope>NUCLEOTIDE SEQUENCE [LARGE SCALE GENOMIC DNA]</scope>
    <source>
        <strain evidence="6">USBA-503</strain>
    </source>
</reference>
<dbReference type="InterPro" id="IPR020845">
    <property type="entry name" value="AMP-binding_CS"/>
</dbReference>
<gene>
    <name evidence="5" type="ORF">SAMN05443507_10784</name>
</gene>
<proteinExistence type="inferred from homology"/>
<dbReference type="SUPFAM" id="SSF56801">
    <property type="entry name" value="Acetyl-CoA synthetase-like"/>
    <property type="match status" value="1"/>
</dbReference>
<comment type="similarity">
    <text evidence="1">Belongs to the ATP-dependent AMP-binding enzyme family.</text>
</comment>
<evidence type="ECO:0000259" key="4">
    <source>
        <dbReference type="Pfam" id="PF13193"/>
    </source>
</evidence>
<dbReference type="STRING" id="1830138.SAMN05443507_10784"/>
<dbReference type="PROSITE" id="PS00455">
    <property type="entry name" value="AMP_BINDING"/>
    <property type="match status" value="1"/>
</dbReference>
<dbReference type="InterPro" id="IPR025110">
    <property type="entry name" value="AMP-bd_C"/>
</dbReference>
<accession>A0A1M6P4B2</accession>
<keyword evidence="2" id="KW-0436">Ligase</keyword>
<dbReference type="InterPro" id="IPR000873">
    <property type="entry name" value="AMP-dep_synth/lig_dom"/>
</dbReference>
<dbReference type="FunFam" id="3.40.50.12780:FF:000003">
    <property type="entry name" value="Long-chain-fatty-acid--CoA ligase FadD"/>
    <property type="match status" value="1"/>
</dbReference>
<evidence type="ECO:0000313" key="5">
    <source>
        <dbReference type="EMBL" id="SHK02771.1"/>
    </source>
</evidence>
<dbReference type="EMBL" id="FRAF01000007">
    <property type="protein sequence ID" value="SHK02771.1"/>
    <property type="molecule type" value="Genomic_DNA"/>
</dbReference>
<evidence type="ECO:0000256" key="2">
    <source>
        <dbReference type="ARBA" id="ARBA00022598"/>
    </source>
</evidence>
<dbReference type="NCBIfam" id="NF004837">
    <property type="entry name" value="PRK06187.1"/>
    <property type="match status" value="1"/>
</dbReference>
<dbReference type="PANTHER" id="PTHR43767:SF1">
    <property type="entry name" value="NONRIBOSOMAL PEPTIDE SYNTHASE PES1 (EUROFUNG)-RELATED"/>
    <property type="match status" value="1"/>
</dbReference>
<dbReference type="FunFam" id="3.30.300.30:FF:000008">
    <property type="entry name" value="2,3-dihydroxybenzoate-AMP ligase"/>
    <property type="match status" value="1"/>
</dbReference>
<dbReference type="OrthoDB" id="9765680at2"/>
<protein>
    <submittedName>
        <fullName evidence="5">Long-chain acyl-CoA synthetase</fullName>
    </submittedName>
</protein>
<dbReference type="InterPro" id="IPR045851">
    <property type="entry name" value="AMP-bd_C_sf"/>
</dbReference>
<dbReference type="InterPro" id="IPR042099">
    <property type="entry name" value="ANL_N_sf"/>
</dbReference>
<dbReference type="Gene3D" id="3.40.50.12780">
    <property type="entry name" value="N-terminal domain of ligase-like"/>
    <property type="match status" value="1"/>
</dbReference>
<name>A0A1M6P4B2_9BACL</name>
<sequence length="522" mass="56146">MIASGAAIDIPNQMIFDMLAESASRNPDGAAIHFMGHTLKYGQLLGAVKKFMGFLRSKGIQQGDRVGIMLPNCPQYVIAYYAITGIGAVVVQVNPMSTAPELSYLLEDSGMRMLILLDSFLPVLEKMTERHALQDLVVVNLQGGATDSLPTQAVSFMEVLMAASPAEPVKNLSPADTLAVLQYTGGTTGRPKGAMLSHRNIVANAIQSTHTVENGVRPDDITLAALPFFHVYAMTVAMNLPLVSGIPLVILPRFSVQDALDAIQNYKITLFPAVPTMYVALAQAVTPGSDILSSLRVCNCGGAPMPVKVLEIFEQVTGATVLEGYGLSEASPVTHSNPSLASRKIGSIGKLIPGTSAKIVNPDNPAEEVPVGSEGELAIAGPQVMLGYWQRPEETAAVLLDGWLLTGDIATMDEDGFFSIVDRKKDMIIASGYNVYPREVEEALYRHPAILEAAVIGVEDDYRGETVKAYVVLRPGMSVSEEELHAFCREQLAAYKVPRSFEFRDSLPKSAVGKVLRRALKS</sequence>
<keyword evidence="6" id="KW-1185">Reference proteome</keyword>
<dbReference type="CDD" id="cd05936">
    <property type="entry name" value="FC-FACS_FadD_like"/>
    <property type="match status" value="1"/>
</dbReference>
<dbReference type="GO" id="GO:0016878">
    <property type="term" value="F:acid-thiol ligase activity"/>
    <property type="evidence" value="ECO:0007669"/>
    <property type="project" value="UniProtKB-ARBA"/>
</dbReference>
<evidence type="ECO:0000259" key="3">
    <source>
        <dbReference type="Pfam" id="PF00501"/>
    </source>
</evidence>
<evidence type="ECO:0000256" key="1">
    <source>
        <dbReference type="ARBA" id="ARBA00006432"/>
    </source>
</evidence>
<dbReference type="InterPro" id="IPR050237">
    <property type="entry name" value="ATP-dep_AMP-bd_enzyme"/>
</dbReference>
<dbReference type="Gene3D" id="3.30.300.30">
    <property type="match status" value="1"/>
</dbReference>